<dbReference type="Proteomes" id="UP000663828">
    <property type="component" value="Unassembled WGS sequence"/>
</dbReference>
<evidence type="ECO:0000256" key="11">
    <source>
        <dbReference type="ARBA" id="ARBA00022989"/>
    </source>
</evidence>
<dbReference type="InterPro" id="IPR000719">
    <property type="entry name" value="Prot_kinase_dom"/>
</dbReference>
<dbReference type="InterPro" id="IPR001660">
    <property type="entry name" value="SAM"/>
</dbReference>
<gene>
    <name evidence="20" type="ORF">XAT740_LOCUS34529</name>
</gene>
<evidence type="ECO:0000313" key="20">
    <source>
        <dbReference type="EMBL" id="CAF1408206.1"/>
    </source>
</evidence>
<evidence type="ECO:0000256" key="8">
    <source>
        <dbReference type="ARBA" id="ARBA00022741"/>
    </source>
</evidence>
<keyword evidence="13" id="KW-0829">Tyrosine-protein kinase</keyword>
<evidence type="ECO:0000256" key="3">
    <source>
        <dbReference type="ARBA" id="ARBA00022475"/>
    </source>
</evidence>
<evidence type="ECO:0000256" key="13">
    <source>
        <dbReference type="ARBA" id="ARBA00023137"/>
    </source>
</evidence>
<keyword evidence="14" id="KW-0675">Receptor</keyword>
<dbReference type="GO" id="GO:0007411">
    <property type="term" value="P:axon guidance"/>
    <property type="evidence" value="ECO:0007669"/>
    <property type="project" value="TreeGrafter"/>
</dbReference>
<dbReference type="Pfam" id="PF07714">
    <property type="entry name" value="PK_Tyr_Ser-Thr"/>
    <property type="match status" value="1"/>
</dbReference>
<dbReference type="InterPro" id="IPR027936">
    <property type="entry name" value="Eph_TM"/>
</dbReference>
<dbReference type="PROSITE" id="PS50105">
    <property type="entry name" value="SAM_DOMAIN"/>
    <property type="match status" value="1"/>
</dbReference>
<name>A0A815LJR7_ADIRI</name>
<dbReference type="CDD" id="cd00063">
    <property type="entry name" value="FN3"/>
    <property type="match status" value="2"/>
</dbReference>
<dbReference type="InterPro" id="IPR001245">
    <property type="entry name" value="Ser-Thr/Tyr_kinase_cat_dom"/>
</dbReference>
<dbReference type="PROSITE" id="PS50853">
    <property type="entry name" value="FN3"/>
    <property type="match status" value="1"/>
</dbReference>
<dbReference type="PROSITE" id="PS00109">
    <property type="entry name" value="PROTEIN_KINASE_TYR"/>
    <property type="match status" value="1"/>
</dbReference>
<evidence type="ECO:0000259" key="17">
    <source>
        <dbReference type="PROSITE" id="PS50011"/>
    </source>
</evidence>
<evidence type="ECO:0000256" key="5">
    <source>
        <dbReference type="ARBA" id="ARBA00022679"/>
    </source>
</evidence>
<dbReference type="InterPro" id="IPR036116">
    <property type="entry name" value="FN3_sf"/>
</dbReference>
<keyword evidence="12 16" id="KW-0472">Membrane</keyword>
<dbReference type="InterPro" id="IPR050449">
    <property type="entry name" value="Ephrin_rcpt_TKs"/>
</dbReference>
<dbReference type="GO" id="GO:0005886">
    <property type="term" value="C:plasma membrane"/>
    <property type="evidence" value="ECO:0007669"/>
    <property type="project" value="UniProtKB-SubCell"/>
</dbReference>
<evidence type="ECO:0000256" key="15">
    <source>
        <dbReference type="ARBA" id="ARBA00023180"/>
    </source>
</evidence>
<evidence type="ECO:0000256" key="12">
    <source>
        <dbReference type="ARBA" id="ARBA00023136"/>
    </source>
</evidence>
<keyword evidence="3" id="KW-1003">Cell membrane</keyword>
<proteinExistence type="predicted"/>
<keyword evidence="7" id="KW-0732">Signal</keyword>
<comment type="caution">
    <text evidence="20">The sequence shown here is derived from an EMBL/GenBank/DDBJ whole genome shotgun (WGS) entry which is preliminary data.</text>
</comment>
<dbReference type="PROSITE" id="PS50011">
    <property type="entry name" value="PROTEIN_KINASE_DOM"/>
    <property type="match status" value="1"/>
</dbReference>
<evidence type="ECO:0000256" key="6">
    <source>
        <dbReference type="ARBA" id="ARBA00022692"/>
    </source>
</evidence>
<dbReference type="PANTHER" id="PTHR46877">
    <property type="entry name" value="EPH RECEPTOR A5"/>
    <property type="match status" value="1"/>
</dbReference>
<dbReference type="FunFam" id="1.10.510.10:FF:000268">
    <property type="entry name" value="Receptor protein-tyrosine kinase"/>
    <property type="match status" value="1"/>
</dbReference>
<accession>A0A815LJR7</accession>
<evidence type="ECO:0000259" key="19">
    <source>
        <dbReference type="PROSITE" id="PS50853"/>
    </source>
</evidence>
<evidence type="ECO:0000256" key="16">
    <source>
        <dbReference type="SAM" id="Phobius"/>
    </source>
</evidence>
<feature type="domain" description="Fibronectin type-III" evidence="19">
    <location>
        <begin position="57"/>
        <end position="149"/>
    </location>
</feature>
<comment type="subcellular location">
    <subcellularLocation>
        <location evidence="1">Cell membrane</location>
        <topology evidence="1">Single-pass type I membrane protein</topology>
    </subcellularLocation>
</comment>
<evidence type="ECO:0000256" key="9">
    <source>
        <dbReference type="ARBA" id="ARBA00022777"/>
    </source>
</evidence>
<organism evidence="20 21">
    <name type="scientific">Adineta ricciae</name>
    <name type="common">Rotifer</name>
    <dbReference type="NCBI Taxonomy" id="249248"/>
    <lineage>
        <taxon>Eukaryota</taxon>
        <taxon>Metazoa</taxon>
        <taxon>Spiralia</taxon>
        <taxon>Gnathifera</taxon>
        <taxon>Rotifera</taxon>
        <taxon>Eurotatoria</taxon>
        <taxon>Bdelloidea</taxon>
        <taxon>Adinetida</taxon>
        <taxon>Adinetidae</taxon>
        <taxon>Adineta</taxon>
    </lineage>
</organism>
<evidence type="ECO:0000256" key="7">
    <source>
        <dbReference type="ARBA" id="ARBA00022729"/>
    </source>
</evidence>
<dbReference type="Gene3D" id="2.60.40.10">
    <property type="entry name" value="Immunoglobulins"/>
    <property type="match status" value="2"/>
</dbReference>
<dbReference type="GO" id="GO:0005005">
    <property type="term" value="F:transmembrane-ephrin receptor activity"/>
    <property type="evidence" value="ECO:0007669"/>
    <property type="project" value="TreeGrafter"/>
</dbReference>
<dbReference type="InterPro" id="IPR013783">
    <property type="entry name" value="Ig-like_fold"/>
</dbReference>
<reference evidence="20" key="1">
    <citation type="submission" date="2021-02" db="EMBL/GenBank/DDBJ databases">
        <authorList>
            <person name="Nowell W R."/>
        </authorList>
    </citation>
    <scope>NUCLEOTIDE SEQUENCE</scope>
</reference>
<dbReference type="InterPro" id="IPR011009">
    <property type="entry name" value="Kinase-like_dom_sf"/>
</dbReference>
<dbReference type="AlphaFoldDB" id="A0A815LJR7"/>
<dbReference type="Pfam" id="PF14575">
    <property type="entry name" value="EphA2_TM"/>
    <property type="match status" value="1"/>
</dbReference>
<keyword evidence="15" id="KW-0325">Glycoprotein</keyword>
<keyword evidence="8" id="KW-0547">Nucleotide-binding</keyword>
<dbReference type="SUPFAM" id="SSF49265">
    <property type="entry name" value="Fibronectin type III"/>
    <property type="match status" value="1"/>
</dbReference>
<dbReference type="Gene3D" id="2.10.50.10">
    <property type="entry name" value="Tumor Necrosis Factor Receptor, subunit A, domain 2"/>
    <property type="match status" value="1"/>
</dbReference>
<dbReference type="PANTHER" id="PTHR46877:SF14">
    <property type="entry name" value="RECEPTOR PROTEIN-TYROSINE KINASE"/>
    <property type="match status" value="1"/>
</dbReference>
<dbReference type="SUPFAM" id="SSF47769">
    <property type="entry name" value="SAM/Pointed domain"/>
    <property type="match status" value="1"/>
</dbReference>
<keyword evidence="9" id="KW-0418">Kinase</keyword>
<keyword evidence="11 16" id="KW-1133">Transmembrane helix</keyword>
<dbReference type="GO" id="GO:0030425">
    <property type="term" value="C:dendrite"/>
    <property type="evidence" value="ECO:0007669"/>
    <property type="project" value="TreeGrafter"/>
</dbReference>
<feature type="non-terminal residue" evidence="20">
    <location>
        <position position="708"/>
    </location>
</feature>
<dbReference type="InterPro" id="IPR008266">
    <property type="entry name" value="Tyr_kinase_AS"/>
</dbReference>
<keyword evidence="21" id="KW-1185">Reference proteome</keyword>
<feature type="domain" description="SAM" evidence="18">
    <location>
        <begin position="625"/>
        <end position="691"/>
    </location>
</feature>
<dbReference type="Gene3D" id="3.30.200.20">
    <property type="entry name" value="Phosphorylase Kinase, domain 1"/>
    <property type="match status" value="1"/>
</dbReference>
<dbReference type="EMBL" id="CAJNOR010003381">
    <property type="protein sequence ID" value="CAF1408206.1"/>
    <property type="molecule type" value="Genomic_DNA"/>
</dbReference>
<evidence type="ECO:0000259" key="18">
    <source>
        <dbReference type="PROSITE" id="PS50105"/>
    </source>
</evidence>
<evidence type="ECO:0000256" key="10">
    <source>
        <dbReference type="ARBA" id="ARBA00022840"/>
    </source>
</evidence>
<dbReference type="GO" id="GO:0005524">
    <property type="term" value="F:ATP binding"/>
    <property type="evidence" value="ECO:0007669"/>
    <property type="project" value="UniProtKB-KW"/>
</dbReference>
<evidence type="ECO:0000256" key="4">
    <source>
        <dbReference type="ARBA" id="ARBA00022553"/>
    </source>
</evidence>
<keyword evidence="5" id="KW-0808">Transferase</keyword>
<evidence type="ECO:0000256" key="1">
    <source>
        <dbReference type="ARBA" id="ARBA00004251"/>
    </source>
</evidence>
<dbReference type="PRINTS" id="PR00109">
    <property type="entry name" value="TYRKINASE"/>
</dbReference>
<evidence type="ECO:0000256" key="14">
    <source>
        <dbReference type="ARBA" id="ARBA00023170"/>
    </source>
</evidence>
<dbReference type="Gene3D" id="1.10.150.50">
    <property type="entry name" value="Transcription Factor, Ets-1"/>
    <property type="match status" value="1"/>
</dbReference>
<dbReference type="SMART" id="SM00060">
    <property type="entry name" value="FN3"/>
    <property type="match status" value="2"/>
</dbReference>
<feature type="transmembrane region" description="Helical" evidence="16">
    <location>
        <begin position="257"/>
        <end position="280"/>
    </location>
</feature>
<dbReference type="SMART" id="SM00219">
    <property type="entry name" value="TyrKc"/>
    <property type="match status" value="1"/>
</dbReference>
<evidence type="ECO:0000256" key="2">
    <source>
        <dbReference type="ARBA" id="ARBA00011902"/>
    </source>
</evidence>
<feature type="domain" description="Protein kinase" evidence="17">
    <location>
        <begin position="308"/>
        <end position="599"/>
    </location>
</feature>
<dbReference type="EC" id="2.7.10.1" evidence="2"/>
<sequence>CSLGTFKSTVSNEQRCEQCPLNSHTKEKGSTSCICNQDFFRLNSSVINSSCIARPNEPENVTIDDIDQVSVYISWKQSTDNVYHIECTHTISCESYIIYQPNRTFVNGSRVKIIGLDADTKYKIRIYAEQVSTHLYSQSVDLSFTTKSAVSKQVRNIQIRRTAFDQVVITWSADDFDQYHIRYWPLIAEQNKMFAEVAVNNFTLKTTSDIYKFQIRAHTKLGWTAYSEEMIISLRSIFIDQPFSSEVTRKLVENKNILLISPLIILGLIITVIILAVLYIKKKRVCRSKTASDCESLDYQKRQVSGHYGPDTFFNSGWSAPLWPSISTTTKTYVDPHTYEDPTKAVNDFAHELDPNSIVIESVIGGVAIKTLKAGATEKTRLDFLSEASIMGQFNNENVIFLEGVVTKHHPIMIITEYMENGSLDTYLRANEGNTCLDTLQLTRMLRGIASGMKYLSEMKYVHRDLAARNILVNKDLVCKVADFGLSREIDEGESYTTKGGKIPIRWTAIEAIDYRKFTSASDVWSFGVLCWEVVSFGERPFWNWSNQDVIKTIKNAYRLPPPMGCSDVLYQLMLACWNDNYLQRPKFCDIVQQLTQFIQVPNVLIPLAKQKFVFVNHPDEPNLAQLTSVTDWLHKLQLDRLLHLFLNLGYTNLSQICHFNLADLKEYLGNHVTIDEQNHLMDSLTHLRSQLVLISSNSLITSEGYLV</sequence>
<keyword evidence="4" id="KW-0597">Phosphoprotein</keyword>
<keyword evidence="10" id="KW-0067">ATP-binding</keyword>
<evidence type="ECO:0000313" key="21">
    <source>
        <dbReference type="Proteomes" id="UP000663828"/>
    </source>
</evidence>
<dbReference type="InterPro" id="IPR020635">
    <property type="entry name" value="Tyr_kinase_cat_dom"/>
</dbReference>
<dbReference type="SUPFAM" id="SSF56112">
    <property type="entry name" value="Protein kinase-like (PK-like)"/>
    <property type="match status" value="1"/>
</dbReference>
<dbReference type="Gene3D" id="1.10.510.10">
    <property type="entry name" value="Transferase(Phosphotransferase) domain 1"/>
    <property type="match status" value="1"/>
</dbReference>
<dbReference type="InterPro" id="IPR003961">
    <property type="entry name" value="FN3_dom"/>
</dbReference>
<dbReference type="Pfam" id="PF00041">
    <property type="entry name" value="fn3"/>
    <property type="match status" value="1"/>
</dbReference>
<protein>
    <recommendedName>
        <fullName evidence="2">receptor protein-tyrosine kinase</fullName>
        <ecNumber evidence="2">2.7.10.1</ecNumber>
    </recommendedName>
</protein>
<dbReference type="InterPro" id="IPR013761">
    <property type="entry name" value="SAM/pointed_sf"/>
</dbReference>
<keyword evidence="6 16" id="KW-0812">Transmembrane</keyword>